<protein>
    <submittedName>
        <fullName evidence="1">Uncharacterized protein</fullName>
    </submittedName>
</protein>
<accession>A0A5B7T1D8</accession>
<dbReference type="EMBL" id="CP040736">
    <property type="protein sequence ID" value="QCX24364.1"/>
    <property type="molecule type" value="Genomic_DNA"/>
</dbReference>
<dbReference type="RefSeq" id="WP_057815614.1">
    <property type="nucleotide sequence ID" value="NZ_CP040736.1"/>
</dbReference>
<organism evidence="1 2">
    <name type="scientific">Companilactobacillus futsaii</name>
    <dbReference type="NCBI Taxonomy" id="938155"/>
    <lineage>
        <taxon>Bacteria</taxon>
        <taxon>Bacillati</taxon>
        <taxon>Bacillota</taxon>
        <taxon>Bacilli</taxon>
        <taxon>Lactobacillales</taxon>
        <taxon>Lactobacillaceae</taxon>
        <taxon>Companilactobacillus</taxon>
    </lineage>
</organism>
<dbReference type="AlphaFoldDB" id="A0A5B7T1D8"/>
<name>A0A5B7T1D8_9LACO</name>
<proteinExistence type="predicted"/>
<dbReference type="STRING" id="1423818.FC88_GL001599"/>
<evidence type="ECO:0000313" key="1">
    <source>
        <dbReference type="EMBL" id="QCX24364.1"/>
    </source>
</evidence>
<dbReference type="KEGG" id="lft:FG051_04295"/>
<dbReference type="Proteomes" id="UP000310673">
    <property type="component" value="Chromosome"/>
</dbReference>
<gene>
    <name evidence="1" type="ORF">FG051_04295</name>
</gene>
<sequence length="69" mass="8150">MKQVKTFITYVEENNDEQTNEFMKSHKVLSVKSQVMQGFTYNSETNYVTNIYKTFKPAIITTIVYEVEK</sequence>
<evidence type="ECO:0000313" key="2">
    <source>
        <dbReference type="Proteomes" id="UP000310673"/>
    </source>
</evidence>
<reference evidence="1 2" key="1">
    <citation type="submission" date="2019-05" db="EMBL/GenBank/DDBJ databases">
        <title>Genome Sequence of Lactobacillus futsaii Y97, a Potential Probiotic Strain Isolated from the Futsai of Taiwan.</title>
        <authorList>
            <person name="Du X."/>
        </authorList>
    </citation>
    <scope>NUCLEOTIDE SEQUENCE [LARGE SCALE GENOMIC DNA]</scope>
    <source>
        <strain evidence="1 2">Y97</strain>
    </source>
</reference>